<feature type="signal peptide" evidence="1">
    <location>
        <begin position="1"/>
        <end position="21"/>
    </location>
</feature>
<protein>
    <recommendedName>
        <fullName evidence="4">Secreted protein</fullName>
    </recommendedName>
</protein>
<dbReference type="Proteomes" id="UP000075635">
    <property type="component" value="Unassembled WGS sequence"/>
</dbReference>
<sequence length="66" mass="6939">MKLVHVVLTAISLVPVHTAFAQACHEIVVTDDNLGSTVNLGLDDMLVVRLRAPPSTGSSQQGTASR</sequence>
<name>A0A150RUN4_SORCE</name>
<dbReference type="AlphaFoldDB" id="A0A150RUN4"/>
<proteinExistence type="predicted"/>
<evidence type="ECO:0000313" key="3">
    <source>
        <dbReference type="Proteomes" id="UP000075635"/>
    </source>
</evidence>
<dbReference type="PROSITE" id="PS51257">
    <property type="entry name" value="PROKAR_LIPOPROTEIN"/>
    <property type="match status" value="1"/>
</dbReference>
<reference evidence="2 3" key="1">
    <citation type="submission" date="2014-02" db="EMBL/GenBank/DDBJ databases">
        <title>The small core and large imbalanced accessory genome model reveals a collaborative survival strategy of Sorangium cellulosum strains in nature.</title>
        <authorList>
            <person name="Han K."/>
            <person name="Peng R."/>
            <person name="Blom J."/>
            <person name="Li Y.-Z."/>
        </authorList>
    </citation>
    <scope>NUCLEOTIDE SEQUENCE [LARGE SCALE GENOMIC DNA]</scope>
    <source>
        <strain evidence="2 3">So0011-07</strain>
    </source>
</reference>
<evidence type="ECO:0008006" key="4">
    <source>
        <dbReference type="Google" id="ProtNLM"/>
    </source>
</evidence>
<gene>
    <name evidence="2" type="ORF">BE17_24040</name>
</gene>
<comment type="caution">
    <text evidence="2">The sequence shown here is derived from an EMBL/GenBank/DDBJ whole genome shotgun (WGS) entry which is preliminary data.</text>
</comment>
<feature type="chain" id="PRO_5007568222" description="Secreted protein" evidence="1">
    <location>
        <begin position="22"/>
        <end position="66"/>
    </location>
</feature>
<evidence type="ECO:0000313" key="2">
    <source>
        <dbReference type="EMBL" id="KYF83942.1"/>
    </source>
</evidence>
<accession>A0A150RUN4</accession>
<organism evidence="2 3">
    <name type="scientific">Sorangium cellulosum</name>
    <name type="common">Polyangium cellulosum</name>
    <dbReference type="NCBI Taxonomy" id="56"/>
    <lineage>
        <taxon>Bacteria</taxon>
        <taxon>Pseudomonadati</taxon>
        <taxon>Myxococcota</taxon>
        <taxon>Polyangia</taxon>
        <taxon>Polyangiales</taxon>
        <taxon>Polyangiaceae</taxon>
        <taxon>Sorangium</taxon>
    </lineage>
</organism>
<dbReference type="EMBL" id="JEMB01002026">
    <property type="protein sequence ID" value="KYF83942.1"/>
    <property type="molecule type" value="Genomic_DNA"/>
</dbReference>
<evidence type="ECO:0000256" key="1">
    <source>
        <dbReference type="SAM" id="SignalP"/>
    </source>
</evidence>
<keyword evidence="1" id="KW-0732">Signal</keyword>